<comment type="caution">
    <text evidence="9">The sequence shown here is derived from an EMBL/GenBank/DDBJ whole genome shotgun (WGS) entry which is preliminary data.</text>
</comment>
<dbReference type="InterPro" id="IPR013783">
    <property type="entry name" value="Ig-like_fold"/>
</dbReference>
<dbReference type="CDD" id="cd00063">
    <property type="entry name" value="FN3"/>
    <property type="match status" value="1"/>
</dbReference>
<dbReference type="SMART" id="SM00408">
    <property type="entry name" value="IGc2"/>
    <property type="match status" value="3"/>
</dbReference>
<feature type="domain" description="Ig-like" evidence="7">
    <location>
        <begin position="241"/>
        <end position="324"/>
    </location>
</feature>
<dbReference type="CDD" id="cd00096">
    <property type="entry name" value="Ig"/>
    <property type="match status" value="1"/>
</dbReference>
<feature type="transmembrane region" description="Helical" evidence="6">
    <location>
        <begin position="743"/>
        <end position="765"/>
    </location>
</feature>
<keyword evidence="5" id="KW-0393">Immunoglobulin domain</keyword>
<keyword evidence="4" id="KW-0325">Glycoprotein</keyword>
<dbReference type="AlphaFoldDB" id="A0A9D4CJ49"/>
<dbReference type="Pfam" id="PF00041">
    <property type="entry name" value="fn3"/>
    <property type="match status" value="1"/>
</dbReference>
<evidence type="ECO:0000256" key="6">
    <source>
        <dbReference type="SAM" id="Phobius"/>
    </source>
</evidence>
<organism evidence="9 10">
    <name type="scientific">Dreissena polymorpha</name>
    <name type="common">Zebra mussel</name>
    <name type="synonym">Mytilus polymorpha</name>
    <dbReference type="NCBI Taxonomy" id="45954"/>
    <lineage>
        <taxon>Eukaryota</taxon>
        <taxon>Metazoa</taxon>
        <taxon>Spiralia</taxon>
        <taxon>Lophotrochozoa</taxon>
        <taxon>Mollusca</taxon>
        <taxon>Bivalvia</taxon>
        <taxon>Autobranchia</taxon>
        <taxon>Heteroconchia</taxon>
        <taxon>Euheterodonta</taxon>
        <taxon>Imparidentia</taxon>
        <taxon>Neoheterodontei</taxon>
        <taxon>Myida</taxon>
        <taxon>Dreissenoidea</taxon>
        <taxon>Dreissenidae</taxon>
        <taxon>Dreissena</taxon>
    </lineage>
</organism>
<keyword evidence="2 6" id="KW-0472">Membrane</keyword>
<dbReference type="InterPro" id="IPR051275">
    <property type="entry name" value="Cell_adhesion_signaling"/>
</dbReference>
<dbReference type="PROSITE" id="PS50853">
    <property type="entry name" value="FN3"/>
    <property type="match status" value="1"/>
</dbReference>
<name>A0A9D4CJ49_DREPO</name>
<dbReference type="SMART" id="SM00409">
    <property type="entry name" value="IG"/>
    <property type="match status" value="4"/>
</dbReference>
<keyword evidence="10" id="KW-1185">Reference proteome</keyword>
<dbReference type="InterPro" id="IPR003599">
    <property type="entry name" value="Ig_sub"/>
</dbReference>
<evidence type="ECO:0000256" key="1">
    <source>
        <dbReference type="ARBA" id="ARBA00004479"/>
    </source>
</evidence>
<dbReference type="PANTHER" id="PTHR11640:SF31">
    <property type="entry name" value="IRREGULAR CHIASM C-ROUGHEST PROTEIN-RELATED"/>
    <property type="match status" value="1"/>
</dbReference>
<dbReference type="GO" id="GO:0005911">
    <property type="term" value="C:cell-cell junction"/>
    <property type="evidence" value="ECO:0007669"/>
    <property type="project" value="TreeGrafter"/>
</dbReference>
<feature type="transmembrane region" description="Helical" evidence="6">
    <location>
        <begin position="20"/>
        <end position="44"/>
    </location>
</feature>
<feature type="domain" description="Ig-like" evidence="7">
    <location>
        <begin position="143"/>
        <end position="232"/>
    </location>
</feature>
<comment type="subcellular location">
    <subcellularLocation>
        <location evidence="1">Membrane</location>
        <topology evidence="1">Single-pass type I membrane protein</topology>
    </subcellularLocation>
</comment>
<dbReference type="SUPFAM" id="SSF48726">
    <property type="entry name" value="Immunoglobulin"/>
    <property type="match status" value="4"/>
</dbReference>
<dbReference type="GO" id="GO:0050839">
    <property type="term" value="F:cell adhesion molecule binding"/>
    <property type="evidence" value="ECO:0007669"/>
    <property type="project" value="TreeGrafter"/>
</dbReference>
<sequence length="826" mass="93282">MVLHFGASISNAEMLFLNWFWSLVLLILKVLYLIATSTILPMYIERGETNVKLAFGYNTTPNRVVCYKDQTYIGECVFGLVADCVTFSKYADLYNISAESNFINAYISIFEFNENTAGEYTFSNENTISLRSAVKLTSLKLDPQTLKSYPVYNEPSTFICTSSTTRPAASIHWFVDGRNITHIASYTSMSDVATSIMRYTPQSYASSNLSCIANYLYVYRNAKSTLLRETIMVVQFPVSKPAISIYDRNVSETIIIREGRSVEFRCVTTSYPPPNYSWIYPGGTADGATVTVEFIRSANNATVSCLANNALYSLNGSKTANSTTMQTVIRLTIAYPPIVQTMSNRSIEVNLNLTVVCTLSNIGNPPATDFKWTKLDNNIVIHVGQNLMLYRVQLTDEGVYQCSATNIIDANGDKTEHGFSQSQFFLDVKHEATIERFYANTSHSNTIIVNQYQSVRLICEVAGDPKPDVYIINATGKVNVQLNGSSNSSHTYLSDLHRARCEYDTGNYKCRTRNMFNLAEQEEAINIIIQCAPRASPFVPPETTFYRSRYDKVQLLFVIKAYPEPSINNFTWSKKNNIKDVWETLFNESHYEIHISYDRLQTALTIQTIDVNDFGTYRVNVVNTLGSINEVFVVQAQAIPEIPQNVHVSRTGITELELQWIPGFNGGAEQTFQIIYKKINIESWTETHAPANNTRHTLSGLSAGTAYRCKMRAENIYGISSWTEDITVYTLMENDAQRSTSSAVGGAVGGIIGCIAILAVAIGVYRYRYHDLALATSALWENVQRRHRHTQRTLLRRSWSRKTKPRRYIIRQLRDLRLRTSSSEYL</sequence>
<reference evidence="9" key="2">
    <citation type="submission" date="2020-11" db="EMBL/GenBank/DDBJ databases">
        <authorList>
            <person name="McCartney M.A."/>
            <person name="Auch B."/>
            <person name="Kono T."/>
            <person name="Mallez S."/>
            <person name="Becker A."/>
            <person name="Gohl D.M."/>
            <person name="Silverstein K.A.T."/>
            <person name="Koren S."/>
            <person name="Bechman K.B."/>
            <person name="Herman A."/>
            <person name="Abrahante J.E."/>
            <person name="Garbe J."/>
        </authorList>
    </citation>
    <scope>NUCLEOTIDE SEQUENCE</scope>
    <source>
        <strain evidence="9">Duluth1</strain>
        <tissue evidence="9">Whole animal</tissue>
    </source>
</reference>
<evidence type="ECO:0000256" key="4">
    <source>
        <dbReference type="ARBA" id="ARBA00023180"/>
    </source>
</evidence>
<keyword evidence="6" id="KW-0812">Transmembrane</keyword>
<dbReference type="EMBL" id="JAIWYP010000012">
    <property type="protein sequence ID" value="KAH3726273.1"/>
    <property type="molecule type" value="Genomic_DNA"/>
</dbReference>
<evidence type="ECO:0000256" key="5">
    <source>
        <dbReference type="ARBA" id="ARBA00023319"/>
    </source>
</evidence>
<dbReference type="Gene3D" id="2.60.40.10">
    <property type="entry name" value="Immunoglobulins"/>
    <property type="match status" value="6"/>
</dbReference>
<proteinExistence type="predicted"/>
<dbReference type="PROSITE" id="PS50835">
    <property type="entry name" value="IG_LIKE"/>
    <property type="match status" value="3"/>
</dbReference>
<keyword evidence="6" id="KW-1133">Transmembrane helix</keyword>
<evidence type="ECO:0000313" key="10">
    <source>
        <dbReference type="Proteomes" id="UP000828390"/>
    </source>
</evidence>
<dbReference type="InterPro" id="IPR007110">
    <property type="entry name" value="Ig-like_dom"/>
</dbReference>
<dbReference type="Pfam" id="PF13927">
    <property type="entry name" value="Ig_3"/>
    <property type="match status" value="1"/>
</dbReference>
<evidence type="ECO:0000259" key="8">
    <source>
        <dbReference type="PROSITE" id="PS50853"/>
    </source>
</evidence>
<dbReference type="PANTHER" id="PTHR11640">
    <property type="entry name" value="NEPHRIN"/>
    <property type="match status" value="1"/>
</dbReference>
<keyword evidence="3" id="KW-1015">Disulfide bond</keyword>
<reference evidence="9" key="1">
    <citation type="journal article" date="2019" name="bioRxiv">
        <title>The Genome of the Zebra Mussel, Dreissena polymorpha: A Resource for Invasive Species Research.</title>
        <authorList>
            <person name="McCartney M.A."/>
            <person name="Auch B."/>
            <person name="Kono T."/>
            <person name="Mallez S."/>
            <person name="Zhang Y."/>
            <person name="Obille A."/>
            <person name="Becker A."/>
            <person name="Abrahante J.E."/>
            <person name="Garbe J."/>
            <person name="Badalamenti J.P."/>
            <person name="Herman A."/>
            <person name="Mangelson H."/>
            <person name="Liachko I."/>
            <person name="Sullivan S."/>
            <person name="Sone E.D."/>
            <person name="Koren S."/>
            <person name="Silverstein K.A.T."/>
            <person name="Beckman K.B."/>
            <person name="Gohl D.M."/>
        </authorList>
    </citation>
    <scope>NUCLEOTIDE SEQUENCE</scope>
    <source>
        <strain evidence="9">Duluth1</strain>
        <tissue evidence="9">Whole animal</tissue>
    </source>
</reference>
<evidence type="ECO:0000313" key="9">
    <source>
        <dbReference type="EMBL" id="KAH3726273.1"/>
    </source>
</evidence>
<dbReference type="InterPro" id="IPR036116">
    <property type="entry name" value="FN3_sf"/>
</dbReference>
<protein>
    <submittedName>
        <fullName evidence="9">Uncharacterized protein</fullName>
    </submittedName>
</protein>
<dbReference type="SUPFAM" id="SSF49265">
    <property type="entry name" value="Fibronectin type III"/>
    <property type="match status" value="1"/>
</dbReference>
<dbReference type="InterPro" id="IPR003961">
    <property type="entry name" value="FN3_dom"/>
</dbReference>
<dbReference type="GO" id="GO:0005886">
    <property type="term" value="C:plasma membrane"/>
    <property type="evidence" value="ECO:0007669"/>
    <property type="project" value="TreeGrafter"/>
</dbReference>
<dbReference type="SMART" id="SM00060">
    <property type="entry name" value="FN3"/>
    <property type="match status" value="1"/>
</dbReference>
<feature type="domain" description="Ig-like" evidence="7">
    <location>
        <begin position="336"/>
        <end position="420"/>
    </location>
</feature>
<accession>A0A9D4CJ49</accession>
<dbReference type="Proteomes" id="UP000828390">
    <property type="component" value="Unassembled WGS sequence"/>
</dbReference>
<dbReference type="GO" id="GO:0098609">
    <property type="term" value="P:cell-cell adhesion"/>
    <property type="evidence" value="ECO:0007669"/>
    <property type="project" value="TreeGrafter"/>
</dbReference>
<evidence type="ECO:0000256" key="3">
    <source>
        <dbReference type="ARBA" id="ARBA00023157"/>
    </source>
</evidence>
<evidence type="ECO:0000259" key="7">
    <source>
        <dbReference type="PROSITE" id="PS50835"/>
    </source>
</evidence>
<gene>
    <name evidence="9" type="ORF">DPMN_052131</name>
</gene>
<evidence type="ECO:0000256" key="2">
    <source>
        <dbReference type="ARBA" id="ARBA00023136"/>
    </source>
</evidence>
<dbReference type="InterPro" id="IPR036179">
    <property type="entry name" value="Ig-like_dom_sf"/>
</dbReference>
<dbReference type="InterPro" id="IPR003598">
    <property type="entry name" value="Ig_sub2"/>
</dbReference>
<feature type="domain" description="Fibronectin type-III" evidence="8">
    <location>
        <begin position="642"/>
        <end position="733"/>
    </location>
</feature>